<dbReference type="EMBL" id="CAJVPT010071332">
    <property type="protein sequence ID" value="CAG8780506.1"/>
    <property type="molecule type" value="Genomic_DNA"/>
</dbReference>
<name>A0ACA9R7C6_9GLOM</name>
<evidence type="ECO:0000313" key="1">
    <source>
        <dbReference type="EMBL" id="CAG8780506.1"/>
    </source>
</evidence>
<organism evidence="1 2">
    <name type="scientific">Acaulospora colombiana</name>
    <dbReference type="NCBI Taxonomy" id="27376"/>
    <lineage>
        <taxon>Eukaryota</taxon>
        <taxon>Fungi</taxon>
        <taxon>Fungi incertae sedis</taxon>
        <taxon>Mucoromycota</taxon>
        <taxon>Glomeromycotina</taxon>
        <taxon>Glomeromycetes</taxon>
        <taxon>Diversisporales</taxon>
        <taxon>Acaulosporaceae</taxon>
        <taxon>Acaulospora</taxon>
    </lineage>
</organism>
<keyword evidence="2" id="KW-1185">Reference proteome</keyword>
<protein>
    <submittedName>
        <fullName evidence="1">2408_t:CDS:1</fullName>
    </submittedName>
</protein>
<gene>
    <name evidence="1" type="ORF">ACOLOM_LOCUS14296</name>
</gene>
<proteinExistence type="predicted"/>
<sequence length="140" mass="16947">EEAFLKLNDKQKINELVKVANTFKQKTIELEQCVNEKKDKKFKSENIEKQLVTIITNNYKRIKDFFRESIRENIKIGDELPKEIERLITIIEKIEKEKIATENLYHKQRNLYNDSEKRIEKLEEQIKEIEKKYNGARDYI</sequence>
<evidence type="ECO:0000313" key="2">
    <source>
        <dbReference type="Proteomes" id="UP000789525"/>
    </source>
</evidence>
<reference evidence="1" key="1">
    <citation type="submission" date="2021-06" db="EMBL/GenBank/DDBJ databases">
        <authorList>
            <person name="Kallberg Y."/>
            <person name="Tangrot J."/>
            <person name="Rosling A."/>
        </authorList>
    </citation>
    <scope>NUCLEOTIDE SEQUENCE</scope>
    <source>
        <strain evidence="1">CL356</strain>
    </source>
</reference>
<comment type="caution">
    <text evidence="1">The sequence shown here is derived from an EMBL/GenBank/DDBJ whole genome shotgun (WGS) entry which is preliminary data.</text>
</comment>
<dbReference type="Proteomes" id="UP000789525">
    <property type="component" value="Unassembled WGS sequence"/>
</dbReference>
<feature type="non-terminal residue" evidence="1">
    <location>
        <position position="1"/>
    </location>
</feature>
<accession>A0ACA9R7C6</accession>